<gene>
    <name evidence="2" type="ORF">SLNSH_08650</name>
</gene>
<dbReference type="Pfam" id="PF13480">
    <property type="entry name" value="Acetyltransf_6"/>
    <property type="match status" value="1"/>
</dbReference>
<dbReference type="Proteomes" id="UP000239772">
    <property type="component" value="Unassembled WGS sequence"/>
</dbReference>
<evidence type="ECO:0000313" key="2">
    <source>
        <dbReference type="EMBL" id="PSC05274.1"/>
    </source>
</evidence>
<keyword evidence="2" id="KW-0808">Transferase</keyword>
<sequence length="401" mass="43577">MSASSRRRSLMSAALAMSPDWTRIAVHSLPRRAEAEWRALEATGLCTPYQRYDWLAAWYETVGQARRLQPAIVTIHGPGDSPAALFPLVIDSSGPARVARFAGGKHCNANMGVYAADFAPRLDSTRAAALLFAMGESLPGVDAFDLRSQPVAWAGFANPLACLGGAREAEQAFALTLQAGESPDALARRLLGKDSRKKLAKKKRWLQEIGPTALHRAQTAAEAKEILEAFFRQRAARFAERGMGNPFACPATQDFLRRAALSGLGQGRPALELYALRCGDRIAATFGGCSDGRRLSGTFISFEPDPALMRSSPGELLTMELAQAALSRGLAEFDLGMGDEGYKRHVCPEQERRVDVITPVTPLGHAVAFALRGAGRVKQLVKRDDRVLRTVRRAFRLVSSF</sequence>
<feature type="domain" description="BioF2-like acetyltransferase" evidence="1">
    <location>
        <begin position="194"/>
        <end position="344"/>
    </location>
</feature>
<dbReference type="InterPro" id="IPR016181">
    <property type="entry name" value="Acyl_CoA_acyltransferase"/>
</dbReference>
<dbReference type="GO" id="GO:0016740">
    <property type="term" value="F:transferase activity"/>
    <property type="evidence" value="ECO:0007669"/>
    <property type="project" value="UniProtKB-KW"/>
</dbReference>
<evidence type="ECO:0000313" key="3">
    <source>
        <dbReference type="Proteomes" id="UP000239772"/>
    </source>
</evidence>
<keyword evidence="3" id="KW-1185">Reference proteome</keyword>
<comment type="caution">
    <text evidence="2">The sequence shown here is derived from an EMBL/GenBank/DDBJ whole genome shotgun (WGS) entry which is preliminary data.</text>
</comment>
<organism evidence="2 3">
    <name type="scientific">Alsobacter soli</name>
    <dbReference type="NCBI Taxonomy" id="2109933"/>
    <lineage>
        <taxon>Bacteria</taxon>
        <taxon>Pseudomonadati</taxon>
        <taxon>Pseudomonadota</taxon>
        <taxon>Alphaproteobacteria</taxon>
        <taxon>Hyphomicrobiales</taxon>
        <taxon>Alsobacteraceae</taxon>
        <taxon>Alsobacter</taxon>
    </lineage>
</organism>
<dbReference type="SUPFAM" id="SSF55729">
    <property type="entry name" value="Acyl-CoA N-acyltransferases (Nat)"/>
    <property type="match status" value="1"/>
</dbReference>
<proteinExistence type="predicted"/>
<evidence type="ECO:0000259" key="1">
    <source>
        <dbReference type="Pfam" id="PF13480"/>
    </source>
</evidence>
<dbReference type="InterPro" id="IPR038740">
    <property type="entry name" value="BioF2-like_GNAT_dom"/>
</dbReference>
<dbReference type="EMBL" id="PVZS01000008">
    <property type="protein sequence ID" value="PSC05274.1"/>
    <property type="molecule type" value="Genomic_DNA"/>
</dbReference>
<name>A0A2T1HUF7_9HYPH</name>
<accession>A0A2T1HUF7</accession>
<reference evidence="3" key="1">
    <citation type="submission" date="2018-03" db="EMBL/GenBank/DDBJ databases">
        <authorList>
            <person name="Sun L."/>
            <person name="Liu H."/>
            <person name="Chen W."/>
            <person name="Huang K."/>
            <person name="Liu W."/>
            <person name="Gao X."/>
        </authorList>
    </citation>
    <scope>NUCLEOTIDE SEQUENCE [LARGE SCALE GENOMIC DNA]</scope>
    <source>
        <strain evidence="3">SH9</strain>
    </source>
</reference>
<dbReference type="AlphaFoldDB" id="A0A2T1HUF7"/>
<protein>
    <submittedName>
        <fullName evidence="2">GNAT family N-acetyltransferase</fullName>
    </submittedName>
</protein>